<sequence length="137" mass="15431">MLYPAIFTKEANGYSVIFRDIPEAITCGDDWEDAMFMAKDALITALDFYFEDQRTVPPPSPAQADDVLIELPASLYAKVLLLNEMVKQKISNVELARRIHVRPQEMQRITNLNHPTKIDTIAKSLSALGKQLILEVA</sequence>
<protein>
    <submittedName>
        <fullName evidence="2">Type II toxin-antitoxin system HicB family antitoxin</fullName>
    </submittedName>
</protein>
<accession>A0A849P1A3</accession>
<dbReference type="InterPro" id="IPR035069">
    <property type="entry name" value="TTHA1013/TTHA0281-like"/>
</dbReference>
<dbReference type="EMBL" id="JABGBN010000002">
    <property type="protein sequence ID" value="NOL51499.1"/>
    <property type="molecule type" value="Genomic_DNA"/>
</dbReference>
<evidence type="ECO:0000259" key="1">
    <source>
        <dbReference type="Pfam" id="PF15919"/>
    </source>
</evidence>
<dbReference type="SUPFAM" id="SSF143100">
    <property type="entry name" value="TTHA1013/TTHA0281-like"/>
    <property type="match status" value="1"/>
</dbReference>
<dbReference type="Pfam" id="PF15919">
    <property type="entry name" value="HicB_lk_antitox"/>
    <property type="match status" value="1"/>
</dbReference>
<dbReference type="Proteomes" id="UP000537862">
    <property type="component" value="Unassembled WGS sequence"/>
</dbReference>
<dbReference type="AlphaFoldDB" id="A0A849P1A3"/>
<evidence type="ECO:0000313" key="3">
    <source>
        <dbReference type="Proteomes" id="UP000537862"/>
    </source>
</evidence>
<dbReference type="SUPFAM" id="SSF47413">
    <property type="entry name" value="lambda repressor-like DNA-binding domains"/>
    <property type="match status" value="1"/>
</dbReference>
<dbReference type="GO" id="GO:0003677">
    <property type="term" value="F:DNA binding"/>
    <property type="evidence" value="ECO:0007669"/>
    <property type="project" value="InterPro"/>
</dbReference>
<reference evidence="2 3" key="1">
    <citation type="submission" date="2020-05" db="EMBL/GenBank/DDBJ databases">
        <authorList>
            <person name="Niu N."/>
        </authorList>
    </citation>
    <scope>NUCLEOTIDE SEQUENCE [LARGE SCALE GENOMIC DNA]</scope>
    <source>
        <strain evidence="2 3">3340-03</strain>
    </source>
</reference>
<comment type="caution">
    <text evidence="2">The sequence shown here is derived from an EMBL/GenBank/DDBJ whole genome shotgun (WGS) entry which is preliminary data.</text>
</comment>
<dbReference type="InterPro" id="IPR031807">
    <property type="entry name" value="HicB-like"/>
</dbReference>
<keyword evidence="3" id="KW-1185">Reference proteome</keyword>
<evidence type="ECO:0000313" key="2">
    <source>
        <dbReference type="EMBL" id="NOL51499.1"/>
    </source>
</evidence>
<proteinExistence type="predicted"/>
<name>A0A849P1A3_9BURK</name>
<organism evidence="2 3">
    <name type="scientific">Pelistega suis</name>
    <dbReference type="NCBI Taxonomy" id="1631957"/>
    <lineage>
        <taxon>Bacteria</taxon>
        <taxon>Pseudomonadati</taxon>
        <taxon>Pseudomonadota</taxon>
        <taxon>Betaproteobacteria</taxon>
        <taxon>Burkholderiales</taxon>
        <taxon>Alcaligenaceae</taxon>
        <taxon>Pelistega</taxon>
    </lineage>
</organism>
<gene>
    <name evidence="2" type="ORF">HKX39_04815</name>
</gene>
<dbReference type="RefSeq" id="WP_171680169.1">
    <property type="nucleotide sequence ID" value="NZ_JABGBN010000002.1"/>
</dbReference>
<dbReference type="Gene3D" id="3.30.160.250">
    <property type="match status" value="1"/>
</dbReference>
<dbReference type="InterPro" id="IPR010982">
    <property type="entry name" value="Lambda_DNA-bd_dom_sf"/>
</dbReference>
<feature type="domain" description="HicB-like antitoxin of toxin-antitoxin system" evidence="1">
    <location>
        <begin position="3"/>
        <end position="64"/>
    </location>
</feature>